<proteinExistence type="predicted"/>
<dbReference type="eggNOG" id="arCOG05673">
    <property type="taxonomic scope" value="Archaea"/>
</dbReference>
<evidence type="ECO:0000313" key="1">
    <source>
        <dbReference type="EMBL" id="ABL87719.1"/>
    </source>
</evidence>
<organism evidence="1 2">
    <name type="scientific">Pyrobaculum islandicum (strain DSM 4184 / JCM 9189 / GEO3)</name>
    <dbReference type="NCBI Taxonomy" id="384616"/>
    <lineage>
        <taxon>Archaea</taxon>
        <taxon>Thermoproteota</taxon>
        <taxon>Thermoprotei</taxon>
        <taxon>Thermoproteales</taxon>
        <taxon>Thermoproteaceae</taxon>
        <taxon>Pyrobaculum</taxon>
    </lineage>
</organism>
<dbReference type="KEGG" id="pis:Pisl_0541"/>
<accession>A1RRY7</accession>
<sequence>MEKKDCLFTILDFCSNRNSRGVPNDLLKQARIKARKLIIVSKCGDVREIFSAIRIIAGENMDFPMRHYHEVEIQEIAKLERCSTFEVLNL</sequence>
<gene>
    <name evidence="1" type="ordered locus">Pisl_0541</name>
</gene>
<dbReference type="AlphaFoldDB" id="A1RRY7"/>
<dbReference type="EMBL" id="CP000504">
    <property type="protein sequence ID" value="ABL87719.1"/>
    <property type="molecule type" value="Genomic_DNA"/>
</dbReference>
<protein>
    <submittedName>
        <fullName evidence="1">Uncharacterized protein</fullName>
    </submittedName>
</protein>
<reference evidence="1" key="1">
    <citation type="submission" date="2006-12" db="EMBL/GenBank/DDBJ databases">
        <title>Complete sequence of Pyrobaculum islandicum DSM 4184.</title>
        <authorList>
            <person name="Copeland A."/>
            <person name="Lucas S."/>
            <person name="Lapidus A."/>
            <person name="Barry K."/>
            <person name="Detter J.C."/>
            <person name="Glavina del Rio T."/>
            <person name="Dalin E."/>
            <person name="Tice H."/>
            <person name="Pitluck S."/>
            <person name="Meincke L."/>
            <person name="Brettin T."/>
            <person name="Bruce D."/>
            <person name="Han C."/>
            <person name="Tapia R."/>
            <person name="Gilna P."/>
            <person name="Schmutz J."/>
            <person name="Larimer F."/>
            <person name="Land M."/>
            <person name="Hauser L."/>
            <person name="Kyrpides N."/>
            <person name="Mikhailova N."/>
            <person name="Cozen A.E."/>
            <person name="Fitz-Gibbon S.T."/>
            <person name="House C.H."/>
            <person name="Saltikov C."/>
            <person name="Lowe T."/>
            <person name="Richardson P."/>
        </authorList>
    </citation>
    <scope>NUCLEOTIDE SEQUENCE [LARGE SCALE GENOMIC DNA]</scope>
    <source>
        <strain evidence="1">DSM 4184</strain>
    </source>
</reference>
<dbReference type="Proteomes" id="UP000002595">
    <property type="component" value="Chromosome"/>
</dbReference>
<dbReference type="HOGENOM" id="CLU_2476155_0_0_2"/>
<name>A1RRY7_PYRIL</name>
<evidence type="ECO:0000313" key="2">
    <source>
        <dbReference type="Proteomes" id="UP000002595"/>
    </source>
</evidence>
<dbReference type="OrthoDB" id="28298at2157"/>
<keyword evidence="2" id="KW-1185">Reference proteome</keyword>
<dbReference type="STRING" id="384616.Pisl_0541"/>